<evidence type="ECO:0000313" key="2">
    <source>
        <dbReference type="EMBL" id="KAF7761986.1"/>
    </source>
</evidence>
<sequence>MLDLGPHKRNETDNLSQAKDLQSLSSINASHPDPTSSEVLTQTVSQAQIVTKPFTSRQAKILTSISVDGLNGEPVPKSAQTTVTMSAGTENQGGIAILTGDAIVISASHSETDLATASPMTIAAPVLISTATLTAENAAPSSIPTAQIENIPIDPVLLDIDMHNAAQTSMNTIPTHELQEIISDAKKNDDLWLGTSRSYKNQNHVARFRSDGLSAENLCGLSWKEKNPKGRTSEFVSYWGELDEIEKGEWYLNPKRLKRVSQERLSENRPKIQNKLYPYSLQLCFLATCDVAVNLLKFPKQRFYKVFSGFCINMYISVY</sequence>
<gene>
    <name evidence="2" type="ORF">Agabi119p4_9978</name>
</gene>
<feature type="region of interest" description="Disordered" evidence="1">
    <location>
        <begin position="1"/>
        <end position="20"/>
    </location>
</feature>
<evidence type="ECO:0000313" key="3">
    <source>
        <dbReference type="Proteomes" id="UP000629468"/>
    </source>
</evidence>
<dbReference type="AlphaFoldDB" id="A0A8H7C437"/>
<reference evidence="2 3" key="1">
    <citation type="journal article" name="Sci. Rep.">
        <title>Telomere-to-telomere assembled and centromere annotated genomes of the two main subspecies of the button mushroom Agaricus bisporus reveal especially polymorphic chromosome ends.</title>
        <authorList>
            <person name="Sonnenberg A.S.M."/>
            <person name="Sedaghat-Telgerd N."/>
            <person name="Lavrijssen B."/>
            <person name="Ohm R.A."/>
            <person name="Hendrickx P.M."/>
            <person name="Scholtmeijer K."/>
            <person name="Baars J.J.P."/>
            <person name="van Peer A."/>
        </authorList>
    </citation>
    <scope>NUCLEOTIDE SEQUENCE [LARGE SCALE GENOMIC DNA]</scope>
    <source>
        <strain evidence="2 3">H119_p4</strain>
    </source>
</reference>
<proteinExistence type="predicted"/>
<accession>A0A8H7C437</accession>
<organism evidence="2 3">
    <name type="scientific">Agaricus bisporus var. burnettii</name>
    <dbReference type="NCBI Taxonomy" id="192524"/>
    <lineage>
        <taxon>Eukaryota</taxon>
        <taxon>Fungi</taxon>
        <taxon>Dikarya</taxon>
        <taxon>Basidiomycota</taxon>
        <taxon>Agaricomycotina</taxon>
        <taxon>Agaricomycetes</taxon>
        <taxon>Agaricomycetidae</taxon>
        <taxon>Agaricales</taxon>
        <taxon>Agaricineae</taxon>
        <taxon>Agaricaceae</taxon>
        <taxon>Agaricus</taxon>
    </lineage>
</organism>
<comment type="caution">
    <text evidence="2">The sequence shown here is derived from an EMBL/GenBank/DDBJ whole genome shotgun (WGS) entry which is preliminary data.</text>
</comment>
<protein>
    <submittedName>
        <fullName evidence="2">Uncharacterized protein</fullName>
    </submittedName>
</protein>
<name>A0A8H7C437_AGABI</name>
<dbReference type="Proteomes" id="UP000629468">
    <property type="component" value="Unassembled WGS sequence"/>
</dbReference>
<evidence type="ECO:0000256" key="1">
    <source>
        <dbReference type="SAM" id="MobiDB-lite"/>
    </source>
</evidence>
<dbReference type="EMBL" id="JABXXO010000013">
    <property type="protein sequence ID" value="KAF7761986.1"/>
    <property type="molecule type" value="Genomic_DNA"/>
</dbReference>
<feature type="compositionally biased region" description="Basic and acidic residues" evidence="1">
    <location>
        <begin position="1"/>
        <end position="12"/>
    </location>
</feature>